<dbReference type="GO" id="GO:0016746">
    <property type="term" value="F:acyltransferase activity"/>
    <property type="evidence" value="ECO:0007669"/>
    <property type="project" value="UniProtKB-KW"/>
</dbReference>
<evidence type="ECO:0000256" key="1">
    <source>
        <dbReference type="ARBA" id="ARBA00004651"/>
    </source>
</evidence>
<dbReference type="PIRSF" id="PIRSF016636">
    <property type="entry name" value="AlgI_DltB"/>
    <property type="match status" value="1"/>
</dbReference>
<dbReference type="AlphaFoldDB" id="A0AAV3XPK6"/>
<feature type="transmembrane region" description="Helical" evidence="10">
    <location>
        <begin position="369"/>
        <end position="387"/>
    </location>
</feature>
<dbReference type="PANTHER" id="PTHR13285">
    <property type="entry name" value="ACYLTRANSFERASE"/>
    <property type="match status" value="1"/>
</dbReference>
<evidence type="ECO:0000256" key="10">
    <source>
        <dbReference type="SAM" id="Phobius"/>
    </source>
</evidence>
<evidence type="ECO:0000256" key="8">
    <source>
        <dbReference type="ARBA" id="ARBA00023315"/>
    </source>
</evidence>
<evidence type="ECO:0000256" key="5">
    <source>
        <dbReference type="ARBA" id="ARBA00022692"/>
    </source>
</evidence>
<gene>
    <name evidence="11" type="ORF">MiSe_69440</name>
</gene>
<feature type="transmembrane region" description="Helical" evidence="10">
    <location>
        <begin position="6"/>
        <end position="26"/>
    </location>
</feature>
<proteinExistence type="inferred from homology"/>
<dbReference type="Pfam" id="PF03062">
    <property type="entry name" value="MBOAT"/>
    <property type="match status" value="1"/>
</dbReference>
<evidence type="ECO:0000313" key="12">
    <source>
        <dbReference type="Proteomes" id="UP001050975"/>
    </source>
</evidence>
<keyword evidence="12" id="KW-1185">Reference proteome</keyword>
<feature type="transmembrane region" description="Helical" evidence="10">
    <location>
        <begin position="255"/>
        <end position="277"/>
    </location>
</feature>
<dbReference type="GO" id="GO:0042121">
    <property type="term" value="P:alginic acid biosynthetic process"/>
    <property type="evidence" value="ECO:0007669"/>
    <property type="project" value="InterPro"/>
</dbReference>
<evidence type="ECO:0000256" key="6">
    <source>
        <dbReference type="ARBA" id="ARBA00022989"/>
    </source>
</evidence>
<evidence type="ECO:0000313" key="11">
    <source>
        <dbReference type="EMBL" id="GET42130.1"/>
    </source>
</evidence>
<dbReference type="InterPro" id="IPR028362">
    <property type="entry name" value="AlgI"/>
</dbReference>
<dbReference type="RefSeq" id="WP_226589197.1">
    <property type="nucleotide sequence ID" value="NZ_BLAY01000149.1"/>
</dbReference>
<evidence type="ECO:0000256" key="2">
    <source>
        <dbReference type="ARBA" id="ARBA00010323"/>
    </source>
</evidence>
<comment type="caution">
    <text evidence="11">The sequence shown here is derived from an EMBL/GenBank/DDBJ whole genome shotgun (WGS) entry which is preliminary data.</text>
</comment>
<feature type="transmembrane region" description="Helical" evidence="10">
    <location>
        <begin position="426"/>
        <end position="445"/>
    </location>
</feature>
<dbReference type="EMBL" id="BLAY01000149">
    <property type="protein sequence ID" value="GET42130.1"/>
    <property type="molecule type" value="Genomic_DNA"/>
</dbReference>
<sequence>MNFSDFSFWWVLLLVGIPFFTIRYIAKSLNLWRNSFDSIGLMVLSLMLFVNASRTSFAVFCFEIIFNYVMVYFMLRRQGWQAKAIATTVVVIDIAILAYFKYVNFFVESVVGLVLPSVAESWKGIPGSGAIPPGISFYTFQMVAFVVDSFTSKKKQPIGPIDYINFVSFFPQVVAGPIERRSDLFPQIQSFRFKFSWDNFEMGFQWLSLGLFMKFVLADNLSPFIDLKEATNAWLVWFHAFLFTLRIYFDFGGYSFMAVGLGRIVGVKLTLNFLAPYTSQSIQEFWRRWHITLSTWFRDYVFLPMMGANKRWAEFYLFLTFTLSGFWHGAAWNFILWGAYHGALLLLLRYLTRQRQTPIGKYVAQMPPVLSWALTFGSVTLGCLFFMETNIGRLGQKIVTLVTPWAYSLSNLTGAFSNPDFSVNQMWTLGFTLFLSCGLLLLEHMAIWQKCKCEYDLLLSPWVSRVLLALTVLLAANEPSKFIYFEF</sequence>
<protein>
    <submittedName>
        <fullName evidence="11">Membrane bound O-acyl transferase, MBOAT</fullName>
    </submittedName>
</protein>
<feature type="transmembrane region" description="Helical" evidence="10">
    <location>
        <begin position="82"/>
        <end position="100"/>
    </location>
</feature>
<comment type="subcellular location">
    <subcellularLocation>
        <location evidence="1">Cell membrane</location>
        <topology evidence="1">Multi-pass membrane protein</topology>
    </subcellularLocation>
</comment>
<name>A0AAV3XPK6_9CYAN</name>
<dbReference type="PANTHER" id="PTHR13285:SF23">
    <property type="entry name" value="TEICHOIC ACID D-ALANYLTRANSFERASE"/>
    <property type="match status" value="1"/>
</dbReference>
<feature type="transmembrane region" description="Helical" evidence="10">
    <location>
        <begin position="326"/>
        <end position="348"/>
    </location>
</feature>
<feature type="transmembrane region" description="Helical" evidence="10">
    <location>
        <begin position="56"/>
        <end position="75"/>
    </location>
</feature>
<dbReference type="GO" id="GO:0005886">
    <property type="term" value="C:plasma membrane"/>
    <property type="evidence" value="ECO:0007669"/>
    <property type="project" value="UniProtKB-SubCell"/>
</dbReference>
<keyword evidence="4 9" id="KW-0808">Transferase</keyword>
<keyword evidence="5 10" id="KW-0812">Transmembrane</keyword>
<evidence type="ECO:0000256" key="3">
    <source>
        <dbReference type="ARBA" id="ARBA00022475"/>
    </source>
</evidence>
<keyword evidence="7 9" id="KW-0472">Membrane</keyword>
<keyword evidence="3 9" id="KW-1003">Cell membrane</keyword>
<evidence type="ECO:0000256" key="9">
    <source>
        <dbReference type="PIRNR" id="PIRNR016636"/>
    </source>
</evidence>
<dbReference type="InterPro" id="IPR051085">
    <property type="entry name" value="MB_O-acyltransferase"/>
</dbReference>
<dbReference type="Proteomes" id="UP001050975">
    <property type="component" value="Unassembled WGS sequence"/>
</dbReference>
<dbReference type="InterPro" id="IPR004299">
    <property type="entry name" value="MBOAT_fam"/>
</dbReference>
<keyword evidence="6 10" id="KW-1133">Transmembrane helix</keyword>
<keyword evidence="8 9" id="KW-0012">Acyltransferase</keyword>
<dbReference type="InterPro" id="IPR024194">
    <property type="entry name" value="Ac/AlaTfrase_AlgI/DltB"/>
</dbReference>
<organism evidence="11 12">
    <name type="scientific">Microseira wollei NIES-4236</name>
    <dbReference type="NCBI Taxonomy" id="2530354"/>
    <lineage>
        <taxon>Bacteria</taxon>
        <taxon>Bacillati</taxon>
        <taxon>Cyanobacteriota</taxon>
        <taxon>Cyanophyceae</taxon>
        <taxon>Oscillatoriophycideae</taxon>
        <taxon>Aerosakkonematales</taxon>
        <taxon>Aerosakkonemataceae</taxon>
        <taxon>Microseira</taxon>
    </lineage>
</organism>
<comment type="similarity">
    <text evidence="2 9">Belongs to the membrane-bound acyltransferase family.</text>
</comment>
<evidence type="ECO:0000256" key="7">
    <source>
        <dbReference type="ARBA" id="ARBA00023136"/>
    </source>
</evidence>
<reference evidence="11" key="1">
    <citation type="submission" date="2019-10" db="EMBL/GenBank/DDBJ databases">
        <title>Draft genome sequece of Microseira wollei NIES-4236.</title>
        <authorList>
            <person name="Yamaguchi H."/>
            <person name="Suzuki S."/>
            <person name="Kawachi M."/>
        </authorList>
    </citation>
    <scope>NUCLEOTIDE SEQUENCE</scope>
    <source>
        <strain evidence="11">NIES-4236</strain>
    </source>
</reference>
<accession>A0AAV3XPK6</accession>
<dbReference type="PIRSF" id="PIRSF500217">
    <property type="entry name" value="AlgI"/>
    <property type="match status" value="1"/>
</dbReference>
<evidence type="ECO:0000256" key="4">
    <source>
        <dbReference type="ARBA" id="ARBA00022679"/>
    </source>
</evidence>